<keyword evidence="3" id="KW-1185">Reference proteome</keyword>
<organism evidence="2 3">
    <name type="scientific">Arthrobacter ginkgonis</name>
    <dbReference type="NCBI Taxonomy" id="1630594"/>
    <lineage>
        <taxon>Bacteria</taxon>
        <taxon>Bacillati</taxon>
        <taxon>Actinomycetota</taxon>
        <taxon>Actinomycetes</taxon>
        <taxon>Micrococcales</taxon>
        <taxon>Micrococcaceae</taxon>
        <taxon>Arthrobacter</taxon>
    </lineage>
</organism>
<accession>A0ABP7CDI1</accession>
<gene>
    <name evidence="2" type="ORF">GCM10023081_23300</name>
</gene>
<reference evidence="3" key="1">
    <citation type="journal article" date="2019" name="Int. J. Syst. Evol. Microbiol.">
        <title>The Global Catalogue of Microorganisms (GCM) 10K type strain sequencing project: providing services to taxonomists for standard genome sequencing and annotation.</title>
        <authorList>
            <consortium name="The Broad Institute Genomics Platform"/>
            <consortium name="The Broad Institute Genome Sequencing Center for Infectious Disease"/>
            <person name="Wu L."/>
            <person name="Ma J."/>
        </authorList>
    </citation>
    <scope>NUCLEOTIDE SEQUENCE [LARGE SCALE GENOMIC DNA]</scope>
    <source>
        <strain evidence="3">JCM 30742</strain>
    </source>
</reference>
<comment type="caution">
    <text evidence="2">The sequence shown here is derived from an EMBL/GenBank/DDBJ whole genome shotgun (WGS) entry which is preliminary data.</text>
</comment>
<dbReference type="EMBL" id="BAABEO010000015">
    <property type="protein sequence ID" value="GAA3685059.1"/>
    <property type="molecule type" value="Genomic_DNA"/>
</dbReference>
<keyword evidence="1" id="KW-0677">Repeat</keyword>
<evidence type="ECO:0000313" key="3">
    <source>
        <dbReference type="Proteomes" id="UP001500752"/>
    </source>
</evidence>
<dbReference type="PANTHER" id="PTHR47485:SF1">
    <property type="entry name" value="THYLAKOID LUMENAL 17.4 KDA PROTEIN, CHLOROPLASTIC"/>
    <property type="match status" value="1"/>
</dbReference>
<dbReference type="PANTHER" id="PTHR47485">
    <property type="entry name" value="THYLAKOID LUMENAL 17.4 KDA PROTEIN, CHLOROPLASTIC"/>
    <property type="match status" value="1"/>
</dbReference>
<proteinExistence type="predicted"/>
<dbReference type="Pfam" id="PF00805">
    <property type="entry name" value="Pentapeptide"/>
    <property type="match status" value="1"/>
</dbReference>
<dbReference type="Proteomes" id="UP001500752">
    <property type="component" value="Unassembled WGS sequence"/>
</dbReference>
<dbReference type="SUPFAM" id="SSF141571">
    <property type="entry name" value="Pentapeptide repeat-like"/>
    <property type="match status" value="1"/>
</dbReference>
<evidence type="ECO:0000313" key="2">
    <source>
        <dbReference type="EMBL" id="GAA3685059.1"/>
    </source>
</evidence>
<dbReference type="Gene3D" id="2.160.20.80">
    <property type="entry name" value="E3 ubiquitin-protein ligase SopA"/>
    <property type="match status" value="1"/>
</dbReference>
<name>A0ABP7CDI1_9MICC</name>
<protein>
    <submittedName>
        <fullName evidence="2">Pentapeptide repeat-containing protein</fullName>
    </submittedName>
</protein>
<dbReference type="InterPro" id="IPR001646">
    <property type="entry name" value="5peptide_repeat"/>
</dbReference>
<sequence>MPNHAPKPPRLPADVPPSYSGAGDLSALGADGLAEHLLYDSDDAEGLDLEDTVFRDCLFRRVALHGAPLLRASFGECRLEDLNVPVLEAANSGWRNTRIVRSRIGSAELHGASLRSVAFDGGKLGYVNLRAAKLGDVLFRDVIIDELDLGGASLERVAFEDCRIDSLVLNGAKLKDTDLRGAQMRRLTGVSGLRGATIDGFQLQDLAPILAAEAGLTVL</sequence>
<dbReference type="RefSeq" id="WP_345150942.1">
    <property type="nucleotide sequence ID" value="NZ_BAABEO010000015.1"/>
</dbReference>
<evidence type="ECO:0000256" key="1">
    <source>
        <dbReference type="ARBA" id="ARBA00022737"/>
    </source>
</evidence>